<dbReference type="InterPro" id="IPR000241">
    <property type="entry name" value="RlmKL-like_Mtase"/>
</dbReference>
<dbReference type="PROSITE" id="PS00092">
    <property type="entry name" value="N6_MTASE"/>
    <property type="match status" value="1"/>
</dbReference>
<evidence type="ECO:0000259" key="4">
    <source>
        <dbReference type="PROSITE" id="PS51165"/>
    </source>
</evidence>
<evidence type="ECO:0000256" key="2">
    <source>
        <dbReference type="ARBA" id="ARBA00022679"/>
    </source>
</evidence>
<evidence type="ECO:0000313" key="6">
    <source>
        <dbReference type="Proteomes" id="UP000313312"/>
    </source>
</evidence>
<keyword evidence="2 5" id="KW-0808">Transferase</keyword>
<proteinExistence type="predicted"/>
<name>A0A5C4THW2_FRUSA</name>
<dbReference type="InterPro" id="IPR053943">
    <property type="entry name" value="RlmKL-like_Mtase_CS"/>
</dbReference>
<dbReference type="GO" id="GO:0003723">
    <property type="term" value="F:RNA binding"/>
    <property type="evidence" value="ECO:0007669"/>
    <property type="project" value="UniProtKB-UniRule"/>
</dbReference>
<dbReference type="GO" id="GO:0008990">
    <property type="term" value="F:rRNA (guanine-N2-)-methyltransferase activity"/>
    <property type="evidence" value="ECO:0007669"/>
    <property type="project" value="TreeGrafter"/>
</dbReference>
<dbReference type="GO" id="GO:0070043">
    <property type="term" value="F:rRNA (guanine-N7-)-methyltransferase activity"/>
    <property type="evidence" value="ECO:0007669"/>
    <property type="project" value="TreeGrafter"/>
</dbReference>
<dbReference type="InterPro" id="IPR029063">
    <property type="entry name" value="SAM-dependent_MTases_sf"/>
</dbReference>
<dbReference type="Pfam" id="PF01170">
    <property type="entry name" value="UPF0020"/>
    <property type="match status" value="1"/>
</dbReference>
<gene>
    <name evidence="5" type="ORF">DID87_05705</name>
</gene>
<dbReference type="PROSITE" id="PS51165">
    <property type="entry name" value="THUMP"/>
    <property type="match status" value="1"/>
</dbReference>
<dbReference type="Proteomes" id="UP000313312">
    <property type="component" value="Unassembled WGS sequence"/>
</dbReference>
<dbReference type="Gene3D" id="3.40.50.150">
    <property type="entry name" value="Vaccinia Virus protein VP39"/>
    <property type="match status" value="1"/>
</dbReference>
<organism evidence="5 6">
    <name type="scientific">Fructilactobacillus sanfranciscensis</name>
    <name type="common">Lactobacillus sanfranciscensis</name>
    <dbReference type="NCBI Taxonomy" id="1625"/>
    <lineage>
        <taxon>Bacteria</taxon>
        <taxon>Bacillati</taxon>
        <taxon>Bacillota</taxon>
        <taxon>Bacilli</taxon>
        <taxon>Lactobacillales</taxon>
        <taxon>Lactobacillaceae</taxon>
        <taxon>Fructilactobacillus</taxon>
    </lineage>
</organism>
<dbReference type="Gene3D" id="3.30.2130.30">
    <property type="match status" value="1"/>
</dbReference>
<feature type="domain" description="THUMP" evidence="4">
    <location>
        <begin position="44"/>
        <end position="155"/>
    </location>
</feature>
<dbReference type="EMBL" id="QFCR01000020">
    <property type="protein sequence ID" value="TNK90045.1"/>
    <property type="molecule type" value="Genomic_DNA"/>
</dbReference>
<reference evidence="5 6" key="1">
    <citation type="submission" date="2018-05" db="EMBL/GenBank/DDBJ databases">
        <title>Lactobacillus sanfranciscensis Ah4 draft denome sequence.</title>
        <authorList>
            <person name="Zhang G."/>
        </authorList>
    </citation>
    <scope>NUCLEOTIDE SEQUENCE [LARGE SCALE GENOMIC DNA]</scope>
    <source>
        <strain evidence="5 6">Ah4</strain>
    </source>
</reference>
<sequence>MKKFKLMVTCAAGIESLTAKELRDLGYEVEVQNGMVLFDGTIEDIIKANIWLRTADRVKIIVGSFEAKTFDQLFEKTKALSWESLIPMDGKFPVEGRSQKSDLHSVPDVQAITKKAIATKLGDFYHRRTRLPETGGLYPLEVRVNKNMVYDLLDTTGPSLFKRGYRVAKGDAPLKENMAAALILLSNWHPKTMPFLDPMCGSGTIAIEAAMIARNIAPGIQREFVFDNWDWVPKETIRKVKEEADAQADYDSEFDISASDVNGEMINYAKVNAQEIGLLHDISFKQLAVQDFKTDKQDGVVITNPPYGQRLGDLEEAERLYHDLGEVFIPMTTWSKYYLTSDLNFEKFYGKKATKRRKLYNGRIRTDYFQYWAEKKRS</sequence>
<dbReference type="Pfam" id="PF22020">
    <property type="entry name" value="RlmL_1st"/>
    <property type="match status" value="1"/>
</dbReference>
<dbReference type="GeneID" id="93160603"/>
<dbReference type="InterPro" id="IPR004114">
    <property type="entry name" value="THUMP_dom"/>
</dbReference>
<dbReference type="InterPro" id="IPR002052">
    <property type="entry name" value="DNA_methylase_N6_adenine_CS"/>
</dbReference>
<dbReference type="PROSITE" id="PS01261">
    <property type="entry name" value="UPF0020"/>
    <property type="match status" value="1"/>
</dbReference>
<dbReference type="InterPro" id="IPR054170">
    <property type="entry name" value="RlmL_1st"/>
</dbReference>
<keyword evidence="3" id="KW-0694">RNA-binding</keyword>
<accession>A0A5C4THW2</accession>
<keyword evidence="1 5" id="KW-0489">Methyltransferase</keyword>
<dbReference type="PANTHER" id="PTHR47313:SF1">
    <property type="entry name" value="RIBOSOMAL RNA LARGE SUBUNIT METHYLTRANSFERASE K_L"/>
    <property type="match status" value="1"/>
</dbReference>
<dbReference type="CDD" id="cd11715">
    <property type="entry name" value="THUMP_AdoMetMT"/>
    <property type="match status" value="1"/>
</dbReference>
<comment type="caution">
    <text evidence="5">The sequence shown here is derived from an EMBL/GenBank/DDBJ whole genome shotgun (WGS) entry which is preliminary data.</text>
</comment>
<dbReference type="RefSeq" id="WP_056958557.1">
    <property type="nucleotide sequence ID" value="NZ_BAAAXT010000001.1"/>
</dbReference>
<dbReference type="Pfam" id="PF02926">
    <property type="entry name" value="THUMP"/>
    <property type="match status" value="1"/>
</dbReference>
<dbReference type="SUPFAM" id="SSF53335">
    <property type="entry name" value="S-adenosyl-L-methionine-dependent methyltransferases"/>
    <property type="match status" value="1"/>
</dbReference>
<evidence type="ECO:0000256" key="1">
    <source>
        <dbReference type="ARBA" id="ARBA00022603"/>
    </source>
</evidence>
<dbReference type="AlphaFoldDB" id="A0A5C4THW2"/>
<evidence type="ECO:0000313" key="5">
    <source>
        <dbReference type="EMBL" id="TNK90045.1"/>
    </source>
</evidence>
<evidence type="ECO:0000256" key="3">
    <source>
        <dbReference type="PROSITE-ProRule" id="PRU00529"/>
    </source>
</evidence>
<dbReference type="PANTHER" id="PTHR47313">
    <property type="entry name" value="RIBOSOMAL RNA LARGE SUBUNIT METHYLTRANSFERASE K/L"/>
    <property type="match status" value="1"/>
</dbReference>
<protein>
    <submittedName>
        <fullName evidence="5">Class I SAM-dependent RNA methyltransferase</fullName>
    </submittedName>
</protein>